<keyword evidence="2" id="KW-1185">Reference proteome</keyword>
<protein>
    <submittedName>
        <fullName evidence="1">Uncharacterized protein</fullName>
    </submittedName>
</protein>
<evidence type="ECO:0000313" key="1">
    <source>
        <dbReference type="EMBL" id="CAK9187651.1"/>
    </source>
</evidence>
<reference evidence="1 2" key="1">
    <citation type="submission" date="2024-02" db="EMBL/GenBank/DDBJ databases">
        <authorList>
            <person name="Vignale AGUSTIN F."/>
            <person name="Sosa J E."/>
            <person name="Modenutti C."/>
        </authorList>
    </citation>
    <scope>NUCLEOTIDE SEQUENCE [LARGE SCALE GENOMIC DNA]</scope>
</reference>
<organism evidence="1 2">
    <name type="scientific">Ilex paraguariensis</name>
    <name type="common">yerba mate</name>
    <dbReference type="NCBI Taxonomy" id="185542"/>
    <lineage>
        <taxon>Eukaryota</taxon>
        <taxon>Viridiplantae</taxon>
        <taxon>Streptophyta</taxon>
        <taxon>Embryophyta</taxon>
        <taxon>Tracheophyta</taxon>
        <taxon>Spermatophyta</taxon>
        <taxon>Magnoliopsida</taxon>
        <taxon>eudicotyledons</taxon>
        <taxon>Gunneridae</taxon>
        <taxon>Pentapetalae</taxon>
        <taxon>asterids</taxon>
        <taxon>campanulids</taxon>
        <taxon>Aquifoliales</taxon>
        <taxon>Aquifoliaceae</taxon>
        <taxon>Ilex</taxon>
    </lineage>
</organism>
<dbReference type="Proteomes" id="UP001642360">
    <property type="component" value="Unassembled WGS sequence"/>
</dbReference>
<comment type="caution">
    <text evidence="1">The sequence shown here is derived from an EMBL/GenBank/DDBJ whole genome shotgun (WGS) entry which is preliminary data.</text>
</comment>
<feature type="non-terminal residue" evidence="1">
    <location>
        <position position="1"/>
    </location>
</feature>
<sequence length="69" mass="8010">SRARTNLGWPLVGTQLFRSCLRKRPILEKTKTKEEVVLLWSKLVAAMKRCLNLEIDLCIKATDVLNWKI</sequence>
<dbReference type="EMBL" id="CAUOFW020010058">
    <property type="protein sequence ID" value="CAK9187651.1"/>
    <property type="molecule type" value="Genomic_DNA"/>
</dbReference>
<accession>A0ABC8V2S7</accession>
<gene>
    <name evidence="1" type="ORF">ILEXP_LOCUS58230</name>
</gene>
<proteinExistence type="predicted"/>
<dbReference type="AlphaFoldDB" id="A0ABC8V2S7"/>
<name>A0ABC8V2S7_9AQUA</name>
<evidence type="ECO:0000313" key="2">
    <source>
        <dbReference type="Proteomes" id="UP001642360"/>
    </source>
</evidence>